<proteinExistence type="predicted"/>
<feature type="compositionally biased region" description="Low complexity" evidence="1">
    <location>
        <begin position="144"/>
        <end position="153"/>
    </location>
</feature>
<evidence type="ECO:0000313" key="2">
    <source>
        <dbReference type="EMBL" id="THV04132.1"/>
    </source>
</evidence>
<sequence length="177" mass="19328">MQDLWKELAQLKITVQTPSSNSSLSDALASRWRRKVPHKSGSDVTEELAQAEEINELPYNSTEQTVTQASSSAPIVEDIPSSPNPSTPQIPPLPPKALKLSRTGHTCFLPAQFIDVLPTLSQTMPNTVQLPEQSLSPLPVAATPPSQSSSNPEPQEHTKLEFHNTDPDDTHIPAFHI</sequence>
<reference evidence="2 3" key="1">
    <citation type="journal article" date="2019" name="Nat. Ecol. Evol.">
        <title>Megaphylogeny resolves global patterns of mushroom evolution.</title>
        <authorList>
            <person name="Varga T."/>
            <person name="Krizsan K."/>
            <person name="Foldi C."/>
            <person name="Dima B."/>
            <person name="Sanchez-Garcia M."/>
            <person name="Sanchez-Ramirez S."/>
            <person name="Szollosi G.J."/>
            <person name="Szarkandi J.G."/>
            <person name="Papp V."/>
            <person name="Albert L."/>
            <person name="Andreopoulos W."/>
            <person name="Angelini C."/>
            <person name="Antonin V."/>
            <person name="Barry K.W."/>
            <person name="Bougher N.L."/>
            <person name="Buchanan P."/>
            <person name="Buyck B."/>
            <person name="Bense V."/>
            <person name="Catcheside P."/>
            <person name="Chovatia M."/>
            <person name="Cooper J."/>
            <person name="Damon W."/>
            <person name="Desjardin D."/>
            <person name="Finy P."/>
            <person name="Geml J."/>
            <person name="Haridas S."/>
            <person name="Hughes K."/>
            <person name="Justo A."/>
            <person name="Karasinski D."/>
            <person name="Kautmanova I."/>
            <person name="Kiss B."/>
            <person name="Kocsube S."/>
            <person name="Kotiranta H."/>
            <person name="LaButti K.M."/>
            <person name="Lechner B.E."/>
            <person name="Liimatainen K."/>
            <person name="Lipzen A."/>
            <person name="Lukacs Z."/>
            <person name="Mihaltcheva S."/>
            <person name="Morgado L.N."/>
            <person name="Niskanen T."/>
            <person name="Noordeloos M.E."/>
            <person name="Ohm R.A."/>
            <person name="Ortiz-Santana B."/>
            <person name="Ovrebo C."/>
            <person name="Racz N."/>
            <person name="Riley R."/>
            <person name="Savchenko A."/>
            <person name="Shiryaev A."/>
            <person name="Soop K."/>
            <person name="Spirin V."/>
            <person name="Szebenyi C."/>
            <person name="Tomsovsky M."/>
            <person name="Tulloss R.E."/>
            <person name="Uehling J."/>
            <person name="Grigoriev I.V."/>
            <person name="Vagvolgyi C."/>
            <person name="Papp T."/>
            <person name="Martin F.M."/>
            <person name="Miettinen O."/>
            <person name="Hibbett D.S."/>
            <person name="Nagy L.G."/>
        </authorList>
    </citation>
    <scope>NUCLEOTIDE SEQUENCE [LARGE SCALE GENOMIC DNA]</scope>
    <source>
        <strain evidence="2 3">CBS 962.96</strain>
    </source>
</reference>
<keyword evidence="3" id="KW-1185">Reference proteome</keyword>
<evidence type="ECO:0000256" key="1">
    <source>
        <dbReference type="SAM" id="MobiDB-lite"/>
    </source>
</evidence>
<name>A0A4S8MMX6_DENBC</name>
<dbReference type="AlphaFoldDB" id="A0A4S8MMX6"/>
<feature type="compositionally biased region" description="Polar residues" evidence="1">
    <location>
        <begin position="58"/>
        <end position="73"/>
    </location>
</feature>
<dbReference type="Proteomes" id="UP000297245">
    <property type="component" value="Unassembled WGS sequence"/>
</dbReference>
<evidence type="ECO:0000313" key="3">
    <source>
        <dbReference type="Proteomes" id="UP000297245"/>
    </source>
</evidence>
<gene>
    <name evidence="2" type="ORF">K435DRAFT_851126</name>
</gene>
<feature type="compositionally biased region" description="Basic and acidic residues" evidence="1">
    <location>
        <begin position="154"/>
        <end position="171"/>
    </location>
</feature>
<feature type="region of interest" description="Disordered" evidence="1">
    <location>
        <begin position="16"/>
        <end position="44"/>
    </location>
</feature>
<feature type="region of interest" description="Disordered" evidence="1">
    <location>
        <begin position="56"/>
        <end position="96"/>
    </location>
</feature>
<organism evidence="2 3">
    <name type="scientific">Dendrothele bispora (strain CBS 962.96)</name>
    <dbReference type="NCBI Taxonomy" id="1314807"/>
    <lineage>
        <taxon>Eukaryota</taxon>
        <taxon>Fungi</taxon>
        <taxon>Dikarya</taxon>
        <taxon>Basidiomycota</taxon>
        <taxon>Agaricomycotina</taxon>
        <taxon>Agaricomycetes</taxon>
        <taxon>Agaricomycetidae</taxon>
        <taxon>Agaricales</taxon>
        <taxon>Agaricales incertae sedis</taxon>
        <taxon>Dendrothele</taxon>
    </lineage>
</organism>
<feature type="compositionally biased region" description="Pro residues" evidence="1">
    <location>
        <begin position="82"/>
        <end position="95"/>
    </location>
</feature>
<feature type="region of interest" description="Disordered" evidence="1">
    <location>
        <begin position="136"/>
        <end position="177"/>
    </location>
</feature>
<feature type="compositionally biased region" description="Low complexity" evidence="1">
    <location>
        <begin position="19"/>
        <end position="30"/>
    </location>
</feature>
<accession>A0A4S8MMX6</accession>
<protein>
    <submittedName>
        <fullName evidence="2">Uncharacterized protein</fullName>
    </submittedName>
</protein>
<dbReference type="EMBL" id="ML179059">
    <property type="protein sequence ID" value="THV04132.1"/>
    <property type="molecule type" value="Genomic_DNA"/>
</dbReference>